<keyword evidence="3" id="KW-1185">Reference proteome</keyword>
<dbReference type="Proteomes" id="UP000654075">
    <property type="component" value="Unassembled WGS sequence"/>
</dbReference>
<feature type="transmembrane region" description="Helical" evidence="1">
    <location>
        <begin position="100"/>
        <end position="117"/>
    </location>
</feature>
<proteinExistence type="predicted"/>
<organism evidence="2 3">
    <name type="scientific">Polarella glacialis</name>
    <name type="common">Dinoflagellate</name>
    <dbReference type="NCBI Taxonomy" id="89957"/>
    <lineage>
        <taxon>Eukaryota</taxon>
        <taxon>Sar</taxon>
        <taxon>Alveolata</taxon>
        <taxon>Dinophyceae</taxon>
        <taxon>Suessiales</taxon>
        <taxon>Suessiaceae</taxon>
        <taxon>Polarella</taxon>
    </lineage>
</organism>
<dbReference type="EMBL" id="CAJNNV010015874">
    <property type="protein sequence ID" value="CAE8603937.1"/>
    <property type="molecule type" value="Genomic_DNA"/>
</dbReference>
<evidence type="ECO:0000313" key="3">
    <source>
        <dbReference type="Proteomes" id="UP000654075"/>
    </source>
</evidence>
<protein>
    <recommendedName>
        <fullName evidence="4">Transmembrane protein</fullName>
    </recommendedName>
</protein>
<keyword evidence="1" id="KW-0812">Transmembrane</keyword>
<gene>
    <name evidence="2" type="ORF">PGLA1383_LOCUS22134</name>
</gene>
<evidence type="ECO:0008006" key="4">
    <source>
        <dbReference type="Google" id="ProtNLM"/>
    </source>
</evidence>
<reference evidence="2" key="1">
    <citation type="submission" date="2021-02" db="EMBL/GenBank/DDBJ databases">
        <authorList>
            <person name="Dougan E. K."/>
            <person name="Rhodes N."/>
            <person name="Thang M."/>
            <person name="Chan C."/>
        </authorList>
    </citation>
    <scope>NUCLEOTIDE SEQUENCE</scope>
</reference>
<evidence type="ECO:0000256" key="1">
    <source>
        <dbReference type="SAM" id="Phobius"/>
    </source>
</evidence>
<comment type="caution">
    <text evidence="2">The sequence shown here is derived from an EMBL/GenBank/DDBJ whole genome shotgun (WGS) entry which is preliminary data.</text>
</comment>
<sequence>MREESGEGRYPSGWFLVVFVGFVLWWRGVLWWLDSWLPGSFVVFELMVGEFAWEFRSQATEILRWYSLFCGAGRLPDVCPSPLVVVVCRGLVVLLAVRRLALSWFALFLCFFVACVCF</sequence>
<dbReference type="AlphaFoldDB" id="A0A813F1G6"/>
<name>A0A813F1G6_POLGL</name>
<feature type="transmembrane region" description="Helical" evidence="1">
    <location>
        <begin position="12"/>
        <end position="33"/>
    </location>
</feature>
<keyword evidence="1" id="KW-0472">Membrane</keyword>
<evidence type="ECO:0000313" key="2">
    <source>
        <dbReference type="EMBL" id="CAE8603937.1"/>
    </source>
</evidence>
<keyword evidence="1" id="KW-1133">Transmembrane helix</keyword>
<accession>A0A813F1G6</accession>